<gene>
    <name evidence="1" type="ORF">KFK14_10115</name>
</gene>
<keyword evidence="2" id="KW-1185">Reference proteome</keyword>
<evidence type="ECO:0000313" key="2">
    <source>
        <dbReference type="Proteomes" id="UP000681425"/>
    </source>
</evidence>
<proteinExistence type="predicted"/>
<name>A0A975KAA9_9SPHN</name>
<accession>A0A975KAA9</accession>
<reference evidence="1" key="1">
    <citation type="submission" date="2021-04" db="EMBL/GenBank/DDBJ databases">
        <title>Isolation of p-tert-butylphenol degrading bacteria Sphingobium phenoxybenzoativorans Tas13 from active sludge.</title>
        <authorList>
            <person name="Li Y."/>
        </authorList>
    </citation>
    <scope>NUCLEOTIDE SEQUENCE</scope>
    <source>
        <strain evidence="1">Tas13</strain>
    </source>
</reference>
<dbReference type="Proteomes" id="UP000681425">
    <property type="component" value="Chromosome"/>
</dbReference>
<dbReference type="RefSeq" id="WP_212610692.1">
    <property type="nucleotide sequence ID" value="NZ_CP073910.1"/>
</dbReference>
<dbReference type="KEGG" id="spph:KFK14_10115"/>
<dbReference type="EMBL" id="CP073910">
    <property type="protein sequence ID" value="QUT07701.1"/>
    <property type="molecule type" value="Genomic_DNA"/>
</dbReference>
<sequence>MYRITLECDGVPVTAGQQAAQDITEEFRTHYHHEKNVICWWDGKMLRLVSENDYDPKSLNLTDEFSDVIAAYIEPFDGDIRLVSIETIA</sequence>
<dbReference type="AlphaFoldDB" id="A0A975KAA9"/>
<organism evidence="1 2">
    <name type="scientific">Sphingobium phenoxybenzoativorans</name>
    <dbReference type="NCBI Taxonomy" id="1592790"/>
    <lineage>
        <taxon>Bacteria</taxon>
        <taxon>Pseudomonadati</taxon>
        <taxon>Pseudomonadota</taxon>
        <taxon>Alphaproteobacteria</taxon>
        <taxon>Sphingomonadales</taxon>
        <taxon>Sphingomonadaceae</taxon>
        <taxon>Sphingobium</taxon>
    </lineage>
</organism>
<protein>
    <submittedName>
        <fullName evidence="1">Uncharacterized protein</fullName>
    </submittedName>
</protein>
<evidence type="ECO:0000313" key="1">
    <source>
        <dbReference type="EMBL" id="QUT07701.1"/>
    </source>
</evidence>